<dbReference type="InterPro" id="IPR042185">
    <property type="entry name" value="Serpin_sf_2"/>
</dbReference>
<dbReference type="EMBL" id="CP001958">
    <property type="protein sequence ID" value="ADG97035.1"/>
    <property type="molecule type" value="Genomic_DNA"/>
</dbReference>
<evidence type="ECO:0000259" key="1">
    <source>
        <dbReference type="Pfam" id="PF00079"/>
    </source>
</evidence>
<keyword evidence="3" id="KW-1185">Reference proteome</keyword>
<evidence type="ECO:0000313" key="3">
    <source>
        <dbReference type="Proteomes" id="UP000002247"/>
    </source>
</evidence>
<dbReference type="KEGG" id="srt:Srot_0553"/>
<dbReference type="STRING" id="640132.Srot_0553"/>
<evidence type="ECO:0000313" key="2">
    <source>
        <dbReference type="EMBL" id="ADG97035.1"/>
    </source>
</evidence>
<dbReference type="InterPro" id="IPR042178">
    <property type="entry name" value="Serpin_sf_1"/>
</dbReference>
<dbReference type="InterPro" id="IPR036186">
    <property type="entry name" value="Serpin_sf"/>
</dbReference>
<dbReference type="Gene3D" id="3.30.497.10">
    <property type="entry name" value="Antithrombin, subunit I, domain 2"/>
    <property type="match status" value="1"/>
</dbReference>
<dbReference type="AlphaFoldDB" id="D6ZCJ3"/>
<feature type="domain" description="Serpin" evidence="1">
    <location>
        <begin position="121"/>
        <end position="271"/>
    </location>
</feature>
<dbReference type="Gene3D" id="2.30.39.10">
    <property type="entry name" value="Alpha-1-antitrypsin, domain 1"/>
    <property type="match status" value="1"/>
</dbReference>
<dbReference type="SUPFAM" id="SSF56574">
    <property type="entry name" value="Serpins"/>
    <property type="match status" value="1"/>
</dbReference>
<dbReference type="Pfam" id="PF00079">
    <property type="entry name" value="Serpin"/>
    <property type="match status" value="1"/>
</dbReference>
<dbReference type="PROSITE" id="PS51257">
    <property type="entry name" value="PROKAR_LIPOPROTEIN"/>
    <property type="match status" value="1"/>
</dbReference>
<dbReference type="eggNOG" id="COG4826">
    <property type="taxonomic scope" value="Bacteria"/>
</dbReference>
<dbReference type="HOGENOM" id="CLU_699991_0_0_11"/>
<name>D6ZCJ3_SEGRD</name>
<reference evidence="2 3" key="1">
    <citation type="journal article" date="2010" name="Stand. Genomic Sci.">
        <title>Complete genome sequence of Segniliparus rotundus type strain (CDC 1076).</title>
        <authorList>
            <person name="Sikorski J."/>
            <person name="Lapidus A."/>
            <person name="Copeland A."/>
            <person name="Misra M."/>
            <person name="Glavina Del Rio T."/>
            <person name="Nolan M."/>
            <person name="Lucas S."/>
            <person name="Chen F."/>
            <person name="Tice H."/>
            <person name="Cheng J.F."/>
            <person name="Jando M."/>
            <person name="Schneider S."/>
            <person name="Bruce D."/>
            <person name="Goodwin L."/>
            <person name="Pitluck S."/>
            <person name="Liolios K."/>
            <person name="Mikhailova N."/>
            <person name="Pati A."/>
            <person name="Ivanova N."/>
            <person name="Mavromatis K."/>
            <person name="Chen A."/>
            <person name="Palaniappan K."/>
            <person name="Chertkov O."/>
            <person name="Land M."/>
            <person name="Hauser L."/>
            <person name="Chang Y.J."/>
            <person name="Jeffries C.D."/>
            <person name="Brettin T."/>
            <person name="Detter J.C."/>
            <person name="Han C."/>
            <person name="Rohde M."/>
            <person name="Goker M."/>
            <person name="Bristow J."/>
            <person name="Eisen J.A."/>
            <person name="Markowitz V."/>
            <person name="Hugenholtz P."/>
            <person name="Kyrpides N.C."/>
            <person name="Klenk H.P."/>
        </authorList>
    </citation>
    <scope>NUCLEOTIDE SEQUENCE [LARGE SCALE GENOMIC DNA]</scope>
    <source>
        <strain evidence="3">ATCC BAA-972 / CDC 1076 / CIP 108378 / DSM 44985 / JCM 13578</strain>
    </source>
</reference>
<dbReference type="OrthoDB" id="9764871at2"/>
<accession>D6ZCJ3</accession>
<dbReference type="InterPro" id="IPR023796">
    <property type="entry name" value="Serpin_dom"/>
</dbReference>
<proteinExistence type="predicted"/>
<dbReference type="RefSeq" id="WP_013137491.1">
    <property type="nucleotide sequence ID" value="NC_014168.1"/>
</dbReference>
<protein>
    <recommendedName>
        <fullName evidence="1">Serpin domain-containing protein</fullName>
    </recommendedName>
</protein>
<organism evidence="2 3">
    <name type="scientific">Segniliparus rotundus (strain ATCC BAA-972 / CDC 1076 / CIP 108378 / DSM 44985 / JCM 13578)</name>
    <dbReference type="NCBI Taxonomy" id="640132"/>
    <lineage>
        <taxon>Bacteria</taxon>
        <taxon>Bacillati</taxon>
        <taxon>Actinomycetota</taxon>
        <taxon>Actinomycetes</taxon>
        <taxon>Mycobacteriales</taxon>
        <taxon>Segniliparaceae</taxon>
        <taxon>Segniliparus</taxon>
    </lineage>
</organism>
<gene>
    <name evidence="2" type="ordered locus">Srot_0553</name>
</gene>
<dbReference type="Proteomes" id="UP000002247">
    <property type="component" value="Chromosome"/>
</dbReference>
<sequence length="394" mass="40341">MRRAVAFAAAAVLAGCASGAAKEEPHLEALSSRVKFAEIGVDAHQEAVTALARRSAQLALDELDALAPDHDTVFSPWALVRRERIIADANGAGEDPAIAAMIGQLEKWQGDPDSVPNAGADGTPVLRSRTALIADRSLAVAPEFLDLLAENFDMGLYLARGGDPKLAEAVNGWALGTVNARFSGPMPGLGAQHGVYFADLTELLAGWRFPFRPEWTSPAPFTTAGGASAQPPTMRGVVLARTAAGTGWRAAELPLADGVEMRLVIPVDPRASLSGILPAARTALASAPPAPLGFALPRWSALADLTGAAEATAQAALPRLAPEARASGWSSQAAVAFGEQGVSMAPPPPVSGPGGATAPAPAISFAADHAFCFEIFDPGTGLVLLAGRAAHPGS</sequence>